<evidence type="ECO:0000256" key="1">
    <source>
        <dbReference type="SAM" id="Phobius"/>
    </source>
</evidence>
<reference evidence="3" key="1">
    <citation type="journal article" date="2019" name="Int. J. Syst. Evol. Microbiol.">
        <title>The Global Catalogue of Microorganisms (GCM) 10K type strain sequencing project: providing services to taxonomists for standard genome sequencing and annotation.</title>
        <authorList>
            <consortium name="The Broad Institute Genomics Platform"/>
            <consortium name="The Broad Institute Genome Sequencing Center for Infectious Disease"/>
            <person name="Wu L."/>
            <person name="Ma J."/>
        </authorList>
    </citation>
    <scope>NUCLEOTIDE SEQUENCE [LARGE SCALE GENOMIC DNA]</scope>
    <source>
        <strain evidence="3">CCUG 62952</strain>
    </source>
</reference>
<feature type="transmembrane region" description="Helical" evidence="1">
    <location>
        <begin position="173"/>
        <end position="191"/>
    </location>
</feature>
<feature type="transmembrane region" description="Helical" evidence="1">
    <location>
        <begin position="110"/>
        <end position="131"/>
    </location>
</feature>
<dbReference type="RefSeq" id="WP_386405719.1">
    <property type="nucleotide sequence ID" value="NZ_JBHTJH010000004.1"/>
</dbReference>
<gene>
    <name evidence="2" type="ORF">ACFQ1M_06625</name>
</gene>
<proteinExistence type="predicted"/>
<dbReference type="EMBL" id="JBHTJH010000004">
    <property type="protein sequence ID" value="MFD0861875.1"/>
    <property type="molecule type" value="Genomic_DNA"/>
</dbReference>
<keyword evidence="1" id="KW-1133">Transmembrane helix</keyword>
<evidence type="ECO:0000313" key="3">
    <source>
        <dbReference type="Proteomes" id="UP001596978"/>
    </source>
</evidence>
<evidence type="ECO:0000313" key="2">
    <source>
        <dbReference type="EMBL" id="MFD0861875.1"/>
    </source>
</evidence>
<comment type="caution">
    <text evidence="2">The sequence shown here is derived from an EMBL/GenBank/DDBJ whole genome shotgun (WGS) entry which is preliminary data.</text>
</comment>
<accession>A0ABW3CVV6</accession>
<dbReference type="Proteomes" id="UP001596978">
    <property type="component" value="Unassembled WGS sequence"/>
</dbReference>
<protein>
    <recommendedName>
        <fullName evidence="4">YhhN-like protein</fullName>
    </recommendedName>
</protein>
<keyword evidence="3" id="KW-1185">Reference proteome</keyword>
<feature type="transmembrane region" description="Helical" evidence="1">
    <location>
        <begin position="143"/>
        <end position="166"/>
    </location>
</feature>
<feature type="transmembrane region" description="Helical" evidence="1">
    <location>
        <begin position="54"/>
        <end position="74"/>
    </location>
</feature>
<organism evidence="2 3">
    <name type="scientific">Sungkyunkwania multivorans</name>
    <dbReference type="NCBI Taxonomy" id="1173618"/>
    <lineage>
        <taxon>Bacteria</taxon>
        <taxon>Pseudomonadati</taxon>
        <taxon>Bacteroidota</taxon>
        <taxon>Flavobacteriia</taxon>
        <taxon>Flavobacteriales</taxon>
        <taxon>Flavobacteriaceae</taxon>
        <taxon>Sungkyunkwania</taxon>
    </lineage>
</organism>
<name>A0ABW3CVV6_9FLAO</name>
<keyword evidence="1" id="KW-0472">Membrane</keyword>
<evidence type="ECO:0008006" key="4">
    <source>
        <dbReference type="Google" id="ProtNLM"/>
    </source>
</evidence>
<sequence length="248" mass="28033">MKSHRLLAFLLISSLVFYVIASAMYDIFLIRLSRVILLPSIILWYLNREKLISWSFVSFLIFSLIGHCFLLALNLGLTDIFGWTVLFYSIGTISLLLSIVPYLDFSKLKSVANIFVMILVVFSVYLMYSTILSMSSRLLAIDIFFLVVYGISLVAVGLGSIMYYLLSGSNKSMLMLIGVVALILADLIGGIEMYYFSHFMLIVLTRAFYILALVALYYYAISIEVPKFDSILIEEDERITSNDDGPTS</sequence>
<feature type="transmembrane region" description="Helical" evidence="1">
    <location>
        <begin position="197"/>
        <end position="220"/>
    </location>
</feature>
<keyword evidence="1" id="KW-0812">Transmembrane</keyword>
<feature type="transmembrane region" description="Helical" evidence="1">
    <location>
        <begin position="80"/>
        <end position="103"/>
    </location>
</feature>